<keyword evidence="1" id="KW-1133">Transmembrane helix</keyword>
<name>A6UQP8_METVS</name>
<feature type="transmembrane region" description="Helical" evidence="1">
    <location>
        <begin position="116"/>
        <end position="144"/>
    </location>
</feature>
<gene>
    <name evidence="2" type="ordered locus">Mevan_0915</name>
</gene>
<dbReference type="KEGG" id="mvn:Mevan_0915"/>
<feature type="transmembrane region" description="Helical" evidence="1">
    <location>
        <begin position="229"/>
        <end position="254"/>
    </location>
</feature>
<proteinExistence type="predicted"/>
<dbReference type="EMBL" id="CP000742">
    <property type="protein sequence ID" value="ABR54820.1"/>
    <property type="molecule type" value="Genomic_DNA"/>
</dbReference>
<evidence type="ECO:0000313" key="2">
    <source>
        <dbReference type="EMBL" id="ABR54820.1"/>
    </source>
</evidence>
<feature type="transmembrane region" description="Helical" evidence="1">
    <location>
        <begin position="56"/>
        <end position="87"/>
    </location>
</feature>
<dbReference type="Proteomes" id="UP000001107">
    <property type="component" value="Chromosome"/>
</dbReference>
<keyword evidence="3" id="KW-1185">Reference proteome</keyword>
<dbReference type="RefSeq" id="WP_011972721.1">
    <property type="nucleotide sequence ID" value="NC_009634.1"/>
</dbReference>
<feature type="transmembrane region" description="Helical" evidence="1">
    <location>
        <begin position="156"/>
        <end position="181"/>
    </location>
</feature>
<feature type="transmembrane region" description="Helical" evidence="1">
    <location>
        <begin position="21"/>
        <end position="50"/>
    </location>
</feature>
<dbReference type="InterPro" id="IPR025098">
    <property type="entry name" value="DUF4013"/>
</dbReference>
<dbReference type="AlphaFoldDB" id="A6UQP8"/>
<evidence type="ECO:0000313" key="3">
    <source>
        <dbReference type="Proteomes" id="UP000001107"/>
    </source>
</evidence>
<reference evidence="2" key="1">
    <citation type="submission" date="2007-06" db="EMBL/GenBank/DDBJ databases">
        <title>Complete sequence of Methanococcus vannielii SB.</title>
        <authorList>
            <consortium name="US DOE Joint Genome Institute"/>
            <person name="Copeland A."/>
            <person name="Lucas S."/>
            <person name="Lapidus A."/>
            <person name="Barry K."/>
            <person name="Glavina del Rio T."/>
            <person name="Dalin E."/>
            <person name="Tice H."/>
            <person name="Pitluck S."/>
            <person name="Chain P."/>
            <person name="Malfatti S."/>
            <person name="Shin M."/>
            <person name="Vergez L."/>
            <person name="Schmutz J."/>
            <person name="Larimer F."/>
            <person name="Land M."/>
            <person name="Hauser L."/>
            <person name="Kyrpides N."/>
            <person name="Anderson I."/>
            <person name="Sieprawska-Lupa M."/>
            <person name="Whitman W.B."/>
            <person name="Richardson P."/>
        </authorList>
    </citation>
    <scope>NUCLEOTIDE SEQUENCE [LARGE SCALE GENOMIC DNA]</scope>
    <source>
        <strain evidence="2">SB</strain>
    </source>
</reference>
<dbReference type="HOGENOM" id="CLU_083802_0_0_2"/>
<sequence>MFFEKYIKEPLIYASSDFKKIFVGGVLQLVSIFTIILGLFLMVAGVIPSIMGMMNLAIITSIVGIVLGLLISIIGVLVLAVVSGYYVKIIRETIDGKMELPEWGDFKELLKKGATLLMGMFVLQLAFGIISVIISSPFIILSILNESAMNSIAIDLALNLISFVISIFQALYLTLAMITYVDKDKFSGFFDLKEIVSKISLEYVLVLLLVGIVSFILVVPVILVTMIPIIMGAIISPILMAVAMGIMVLTMPFLQMFLTAFGYRSYTNYYIERKNKY</sequence>
<dbReference type="STRING" id="406327.Mevan_0915"/>
<accession>A6UQP8</accession>
<feature type="transmembrane region" description="Helical" evidence="1">
    <location>
        <begin position="201"/>
        <end position="223"/>
    </location>
</feature>
<keyword evidence="1" id="KW-0472">Membrane</keyword>
<dbReference type="eggNOG" id="arCOG02880">
    <property type="taxonomic scope" value="Archaea"/>
</dbReference>
<evidence type="ECO:0000256" key="1">
    <source>
        <dbReference type="SAM" id="Phobius"/>
    </source>
</evidence>
<protein>
    <recommendedName>
        <fullName evidence="4">MFS family permease</fullName>
    </recommendedName>
</protein>
<dbReference type="GeneID" id="5326106"/>
<evidence type="ECO:0008006" key="4">
    <source>
        <dbReference type="Google" id="ProtNLM"/>
    </source>
</evidence>
<dbReference type="Pfam" id="PF13197">
    <property type="entry name" value="DUF4013"/>
    <property type="match status" value="1"/>
</dbReference>
<keyword evidence="1" id="KW-0812">Transmembrane</keyword>
<dbReference type="OrthoDB" id="60637at2157"/>
<organism evidence="2 3">
    <name type="scientific">Methanococcus vannielii (strain ATCC 35089 / DSM 1224 / JCM 13029 / OCM 148 / SB)</name>
    <dbReference type="NCBI Taxonomy" id="406327"/>
    <lineage>
        <taxon>Archaea</taxon>
        <taxon>Methanobacteriati</taxon>
        <taxon>Methanobacteriota</taxon>
        <taxon>Methanomada group</taxon>
        <taxon>Methanococci</taxon>
        <taxon>Methanococcales</taxon>
        <taxon>Methanococcaceae</taxon>
        <taxon>Methanococcus</taxon>
    </lineage>
</organism>